<dbReference type="InterPro" id="IPR050348">
    <property type="entry name" value="Protein-Tyr_Phosphatase"/>
</dbReference>
<gene>
    <name evidence="2" type="ORF">DILT_LOCUS1092</name>
</gene>
<proteinExistence type="predicted"/>
<dbReference type="Gene3D" id="3.90.190.10">
    <property type="entry name" value="Protein tyrosine phosphatase superfamily"/>
    <property type="match status" value="1"/>
</dbReference>
<dbReference type="SMART" id="SM00194">
    <property type="entry name" value="PTPc"/>
    <property type="match status" value="1"/>
</dbReference>
<dbReference type="Pfam" id="PF00102">
    <property type="entry name" value="Y_phosphatase"/>
    <property type="match status" value="1"/>
</dbReference>
<dbReference type="GO" id="GO:0004725">
    <property type="term" value="F:protein tyrosine phosphatase activity"/>
    <property type="evidence" value="ECO:0007669"/>
    <property type="project" value="InterPro"/>
</dbReference>
<protein>
    <recommendedName>
        <fullName evidence="1">Tyrosine-protein phosphatase domain-containing protein</fullName>
    </recommendedName>
</protein>
<dbReference type="Proteomes" id="UP000281553">
    <property type="component" value="Unassembled WGS sequence"/>
</dbReference>
<dbReference type="EMBL" id="UYRU01006372">
    <property type="protein sequence ID" value="VDK39976.1"/>
    <property type="molecule type" value="Genomic_DNA"/>
</dbReference>
<reference evidence="2 3" key="1">
    <citation type="submission" date="2018-11" db="EMBL/GenBank/DDBJ databases">
        <authorList>
            <consortium name="Pathogen Informatics"/>
        </authorList>
    </citation>
    <scope>NUCLEOTIDE SEQUENCE [LARGE SCALE GENOMIC DNA]</scope>
</reference>
<organism evidence="2 3">
    <name type="scientific">Dibothriocephalus latus</name>
    <name type="common">Fish tapeworm</name>
    <name type="synonym">Diphyllobothrium latum</name>
    <dbReference type="NCBI Taxonomy" id="60516"/>
    <lineage>
        <taxon>Eukaryota</taxon>
        <taxon>Metazoa</taxon>
        <taxon>Spiralia</taxon>
        <taxon>Lophotrochozoa</taxon>
        <taxon>Platyhelminthes</taxon>
        <taxon>Cestoda</taxon>
        <taxon>Eucestoda</taxon>
        <taxon>Diphyllobothriidea</taxon>
        <taxon>Diphyllobothriidae</taxon>
        <taxon>Dibothriocephalus</taxon>
    </lineage>
</organism>
<accession>A0A3P6PJ83</accession>
<dbReference type="PROSITE" id="PS50055">
    <property type="entry name" value="TYR_PHOSPHATASE_PTP"/>
    <property type="match status" value="1"/>
</dbReference>
<name>A0A3P6PJ83_DIBLA</name>
<dbReference type="InterPro" id="IPR029021">
    <property type="entry name" value="Prot-tyrosine_phosphatase-like"/>
</dbReference>
<dbReference type="PANTHER" id="PTHR19134:SF449">
    <property type="entry name" value="TYROSINE-PROTEIN PHOSPHATASE 1"/>
    <property type="match status" value="1"/>
</dbReference>
<dbReference type="OrthoDB" id="9979034at2759"/>
<dbReference type="PANTHER" id="PTHR19134">
    <property type="entry name" value="RECEPTOR-TYPE TYROSINE-PROTEIN PHOSPHATASE"/>
    <property type="match status" value="1"/>
</dbReference>
<keyword evidence="3" id="KW-1185">Reference proteome</keyword>
<evidence type="ECO:0000313" key="2">
    <source>
        <dbReference type="EMBL" id="VDK39976.1"/>
    </source>
</evidence>
<dbReference type="InterPro" id="IPR000242">
    <property type="entry name" value="PTP_cat"/>
</dbReference>
<evidence type="ECO:0000259" key="1">
    <source>
        <dbReference type="PROSITE" id="PS50055"/>
    </source>
</evidence>
<sequence length="210" mass="23121">MFKSSSNRARIAVDKPGHVEFCSATTKETPTKRPTELGYQQANYAAVRGGVEQIHGGKGEHAEKCMSESEISKVYVNANYVKACHYDSCGQAQIAADSSLPEYIATQGPLKYTEADFLYMVQQQRAPIVITLCNALEGGKSKCSQYWPESCGVPEEKSNHLRSVNVILNQETRTKNVVTRSMTVQPEDDSNVSAPLVLSHFGLPLLITNY</sequence>
<feature type="domain" description="Tyrosine-protein phosphatase" evidence="1">
    <location>
        <begin position="75"/>
        <end position="210"/>
    </location>
</feature>
<dbReference type="SUPFAM" id="SSF52799">
    <property type="entry name" value="(Phosphotyrosine protein) phosphatases II"/>
    <property type="match status" value="1"/>
</dbReference>
<evidence type="ECO:0000313" key="3">
    <source>
        <dbReference type="Proteomes" id="UP000281553"/>
    </source>
</evidence>
<dbReference type="AlphaFoldDB" id="A0A3P6PJ83"/>